<dbReference type="RefSeq" id="WP_217794054.1">
    <property type="nucleotide sequence ID" value="NZ_JAHSPG010000016.1"/>
</dbReference>
<evidence type="ECO:0000313" key="2">
    <source>
        <dbReference type="EMBL" id="MBV4359791.1"/>
    </source>
</evidence>
<name>A0A9E2W9A7_9BACT</name>
<evidence type="ECO:0000256" key="1">
    <source>
        <dbReference type="SAM" id="SignalP"/>
    </source>
</evidence>
<dbReference type="EMBL" id="JAHSPG010000016">
    <property type="protein sequence ID" value="MBV4359791.1"/>
    <property type="molecule type" value="Genomic_DNA"/>
</dbReference>
<protein>
    <recommendedName>
        <fullName evidence="4">LVIVD repeat-containing protein</fullName>
    </recommendedName>
</protein>
<feature type="chain" id="PRO_5039106615" description="LVIVD repeat-containing protein" evidence="1">
    <location>
        <begin position="21"/>
        <end position="176"/>
    </location>
</feature>
<sequence length="176" mass="19736">MKRLMILVVAGFVIAGTACMPDNDAPTEGQAYVPVYYAKQNIQQISTEAPKATIDPGKIYAYGNYIFQNDKNSGVHIIDVSDKKHPRKTAFLNIPFTNELAVKGHYLYADNYKDMVVFDISDPALPVMVKRIENVFTPVNQNYPPYTNVLFECPDASKGVVVGWKLETVKSPKCRR</sequence>
<keyword evidence="3" id="KW-1185">Reference proteome</keyword>
<keyword evidence="1" id="KW-0732">Signal</keyword>
<reference evidence="2" key="1">
    <citation type="submission" date="2021-06" db="EMBL/GenBank/DDBJ databases">
        <authorList>
            <person name="Huq M.A."/>
        </authorList>
    </citation>
    <scope>NUCLEOTIDE SEQUENCE</scope>
    <source>
        <strain evidence="2">MAH-26</strain>
    </source>
</reference>
<dbReference type="Pfam" id="PF08309">
    <property type="entry name" value="LVIVD"/>
    <property type="match status" value="2"/>
</dbReference>
<dbReference type="InterPro" id="IPR013211">
    <property type="entry name" value="LVIVD"/>
</dbReference>
<evidence type="ECO:0008006" key="4">
    <source>
        <dbReference type="Google" id="ProtNLM"/>
    </source>
</evidence>
<comment type="caution">
    <text evidence="2">The sequence shown here is derived from an EMBL/GenBank/DDBJ whole genome shotgun (WGS) entry which is preliminary data.</text>
</comment>
<gene>
    <name evidence="2" type="ORF">KTO63_21685</name>
</gene>
<dbReference type="AlphaFoldDB" id="A0A9E2W9A7"/>
<feature type="signal peptide" evidence="1">
    <location>
        <begin position="1"/>
        <end position="20"/>
    </location>
</feature>
<accession>A0A9E2W9A7</accession>
<dbReference type="PROSITE" id="PS51257">
    <property type="entry name" value="PROKAR_LIPOPROTEIN"/>
    <property type="match status" value="1"/>
</dbReference>
<organism evidence="2 3">
    <name type="scientific">Pinibacter aurantiacus</name>
    <dbReference type="NCBI Taxonomy" id="2851599"/>
    <lineage>
        <taxon>Bacteria</taxon>
        <taxon>Pseudomonadati</taxon>
        <taxon>Bacteroidota</taxon>
        <taxon>Chitinophagia</taxon>
        <taxon>Chitinophagales</taxon>
        <taxon>Chitinophagaceae</taxon>
        <taxon>Pinibacter</taxon>
    </lineage>
</organism>
<dbReference type="Proteomes" id="UP000812270">
    <property type="component" value="Unassembled WGS sequence"/>
</dbReference>
<proteinExistence type="predicted"/>
<evidence type="ECO:0000313" key="3">
    <source>
        <dbReference type="Proteomes" id="UP000812270"/>
    </source>
</evidence>